<dbReference type="Proteomes" id="UP000323886">
    <property type="component" value="Unassembled WGS sequence"/>
</dbReference>
<feature type="compositionally biased region" description="Basic residues" evidence="7">
    <location>
        <begin position="42"/>
        <end position="61"/>
    </location>
</feature>
<gene>
    <name evidence="9" type="primary">cbiQ</name>
    <name evidence="9" type="ORF">F1193_08890</name>
</gene>
<keyword evidence="10" id="KW-1185">Reference proteome</keyword>
<evidence type="ECO:0000256" key="7">
    <source>
        <dbReference type="SAM" id="MobiDB-lite"/>
    </source>
</evidence>
<reference evidence="9 10" key="1">
    <citation type="submission" date="2019-09" db="EMBL/GenBank/DDBJ databases">
        <title>Draft Whole-Genome sequence of Blastochloris sulfoviridis DSM 729.</title>
        <authorList>
            <person name="Meyer T.E."/>
            <person name="Kyndt J.A."/>
        </authorList>
    </citation>
    <scope>NUCLEOTIDE SEQUENCE [LARGE SCALE GENOMIC DNA]</scope>
    <source>
        <strain evidence="9 10">DSM 729</strain>
    </source>
</reference>
<name>A0A5M6I0W0_9HYPH</name>
<dbReference type="GO" id="GO:0043190">
    <property type="term" value="C:ATP-binding cassette (ABC) transporter complex"/>
    <property type="evidence" value="ECO:0007669"/>
    <property type="project" value="InterPro"/>
</dbReference>
<evidence type="ECO:0000256" key="5">
    <source>
        <dbReference type="ARBA" id="ARBA00022989"/>
    </source>
</evidence>
<evidence type="ECO:0000256" key="4">
    <source>
        <dbReference type="ARBA" id="ARBA00022692"/>
    </source>
</evidence>
<comment type="caution">
    <text evidence="9">The sequence shown here is derived from an EMBL/GenBank/DDBJ whole genome shotgun (WGS) entry which is preliminary data.</text>
</comment>
<protein>
    <submittedName>
        <fullName evidence="9">Cobalt ECF transporter T component CbiQ</fullName>
    </submittedName>
</protein>
<feature type="compositionally biased region" description="Low complexity" evidence="7">
    <location>
        <begin position="22"/>
        <end position="31"/>
    </location>
</feature>
<dbReference type="Pfam" id="PF02361">
    <property type="entry name" value="CbiQ"/>
    <property type="match status" value="1"/>
</dbReference>
<feature type="transmembrane region" description="Helical" evidence="8">
    <location>
        <begin position="100"/>
        <end position="132"/>
    </location>
</feature>
<evidence type="ECO:0000256" key="3">
    <source>
        <dbReference type="ARBA" id="ARBA00022475"/>
    </source>
</evidence>
<dbReference type="CDD" id="cd16914">
    <property type="entry name" value="EcfT"/>
    <property type="match status" value="1"/>
</dbReference>
<dbReference type="PANTHER" id="PTHR34857">
    <property type="entry name" value="SLL0384 PROTEIN"/>
    <property type="match status" value="1"/>
</dbReference>
<dbReference type="InterPro" id="IPR051611">
    <property type="entry name" value="ECF_transporter_component"/>
</dbReference>
<evidence type="ECO:0000313" key="9">
    <source>
        <dbReference type="EMBL" id="KAA5601813.1"/>
    </source>
</evidence>
<evidence type="ECO:0000256" key="8">
    <source>
        <dbReference type="SAM" id="Phobius"/>
    </source>
</evidence>
<dbReference type="PANTHER" id="PTHR34857:SF2">
    <property type="entry name" value="SLL0384 PROTEIN"/>
    <property type="match status" value="1"/>
</dbReference>
<comment type="subcellular location">
    <subcellularLocation>
        <location evidence="1">Cell membrane</location>
        <topology evidence="1">Multi-pass membrane protein</topology>
    </subcellularLocation>
</comment>
<evidence type="ECO:0000256" key="1">
    <source>
        <dbReference type="ARBA" id="ARBA00004651"/>
    </source>
</evidence>
<evidence type="ECO:0000256" key="6">
    <source>
        <dbReference type="ARBA" id="ARBA00023136"/>
    </source>
</evidence>
<keyword evidence="5 8" id="KW-1133">Transmembrane helix</keyword>
<keyword evidence="3" id="KW-1003">Cell membrane</keyword>
<evidence type="ECO:0000256" key="2">
    <source>
        <dbReference type="ARBA" id="ARBA00008564"/>
    </source>
</evidence>
<dbReference type="OrthoDB" id="4533at2"/>
<keyword evidence="6 8" id="KW-0472">Membrane</keyword>
<organism evidence="9 10">
    <name type="scientific">Blastochloris sulfoviridis</name>
    <dbReference type="NCBI Taxonomy" id="50712"/>
    <lineage>
        <taxon>Bacteria</taxon>
        <taxon>Pseudomonadati</taxon>
        <taxon>Pseudomonadota</taxon>
        <taxon>Alphaproteobacteria</taxon>
        <taxon>Hyphomicrobiales</taxon>
        <taxon>Blastochloridaceae</taxon>
        <taxon>Blastochloris</taxon>
    </lineage>
</organism>
<dbReference type="EMBL" id="VWPL01000012">
    <property type="protein sequence ID" value="KAA5601813.1"/>
    <property type="molecule type" value="Genomic_DNA"/>
</dbReference>
<comment type="similarity">
    <text evidence="2">Belongs to the CbiQ family.</text>
</comment>
<keyword evidence="4 8" id="KW-0812">Transmembrane</keyword>
<feature type="transmembrane region" description="Helical" evidence="8">
    <location>
        <begin position="182"/>
        <end position="203"/>
    </location>
</feature>
<feature type="compositionally biased region" description="Low complexity" evidence="7">
    <location>
        <begin position="1"/>
        <end position="10"/>
    </location>
</feature>
<sequence length="327" mass="34787">MRTARSGRAPPRGRDRGRSRARPPAAAADRGPGPGRGAPALQRHHGRHRHDRRPCRRRHVGGRAPPQDRHRDAAVSEGLACSLAPPSRAGLDRLDGRVRVLAAAAAVATILALGSPVVLTLALVLGLGLALLSGLSGRDVAARLVHMEGFLLVLLVVLPLTAPGPTIALGPVALSQPGLDHAILVLLRVNLCALAILTLLAGLEPVHLGHALARLKVPAKLVHLFLFSARYVAVIGEEAGRLHEALRVRAFRPRTSLHTLRTLAYFVGQLLVRAFERAERVDEAMRCRAFAGRFALIADARLTRLDALFAGGLAIGLAGLLLLDRLA</sequence>
<dbReference type="InterPro" id="IPR012809">
    <property type="entry name" value="ECF_CbiQ"/>
</dbReference>
<accession>A0A5M6I0W0</accession>
<dbReference type="GO" id="GO:0006824">
    <property type="term" value="P:cobalt ion transport"/>
    <property type="evidence" value="ECO:0007669"/>
    <property type="project" value="InterPro"/>
</dbReference>
<proteinExistence type="inferred from homology"/>
<evidence type="ECO:0000313" key="10">
    <source>
        <dbReference type="Proteomes" id="UP000323886"/>
    </source>
</evidence>
<feature type="transmembrane region" description="Helical" evidence="8">
    <location>
        <begin position="144"/>
        <end position="162"/>
    </location>
</feature>
<feature type="region of interest" description="Disordered" evidence="7">
    <location>
        <begin position="1"/>
        <end position="76"/>
    </location>
</feature>
<dbReference type="NCBIfam" id="TIGR02454">
    <property type="entry name" value="ECF_T_CbiQ"/>
    <property type="match status" value="1"/>
</dbReference>
<dbReference type="InterPro" id="IPR003339">
    <property type="entry name" value="ABC/ECF_trnsptr_transmembrane"/>
</dbReference>
<dbReference type="AlphaFoldDB" id="A0A5M6I0W0"/>